<dbReference type="InterPro" id="IPR045357">
    <property type="entry name" value="Aminopeptidase_N-like_N"/>
</dbReference>
<dbReference type="PRINTS" id="PR00756">
    <property type="entry name" value="ALADIPTASE"/>
</dbReference>
<evidence type="ECO:0000256" key="4">
    <source>
        <dbReference type="ARBA" id="ARBA00012564"/>
    </source>
</evidence>
<feature type="domain" description="Peptidase M1 membrane alanine aminopeptidase" evidence="13">
    <location>
        <begin position="303"/>
        <end position="441"/>
    </location>
</feature>
<evidence type="ECO:0000256" key="10">
    <source>
        <dbReference type="ARBA" id="ARBA00022833"/>
    </source>
</evidence>
<sequence length="464" mass="49558">MKRLPALLSALVLTSWGLAQPANPAATGYGDRIYPALGDAALDVQHYDLRLRLEAAGAGQAGLSDTLSGQATLSIVARAPLQQLSLDFLGPKVSRVQVDGQPVRFQQGAEKLTVTLPGTRPAGRAFTVTVTYQGTPGLRIDQSDGGLRLGWITQGAGSYVLSEPDGARTFFPCNDVPADGASYTVQLDVPAGYTALASGTPQGSRTAQGRTVTTFELPQPIPTYALGIHVNRLDVVTRPGPDGIVLRDAYPVGLPQNLRTPFASSGEMIGVLQGWLGRFPFATYGVALTEDPGIPALETATLSTFPARQSSERVAVHELAHQWFGDTVRLADWSDVWLNEGFATYAELLWTEQQGGNVPALVQSWYSSVQRAAPRPLVATRPEQLFDASSYLRGALTLQALRLAVGDDPFRRVLQTWVQRYGGQSAGTADFLRLVQQVAGEPGAAAIRPWVEQAALPPLPVAPD</sequence>
<evidence type="ECO:0000313" key="15">
    <source>
        <dbReference type="EMBL" id="XBV86383.1"/>
    </source>
</evidence>
<dbReference type="RefSeq" id="WP_350244452.1">
    <property type="nucleotide sequence ID" value="NZ_CP158299.1"/>
</dbReference>
<evidence type="ECO:0000256" key="8">
    <source>
        <dbReference type="ARBA" id="ARBA00022723"/>
    </source>
</evidence>
<dbReference type="InterPro" id="IPR042097">
    <property type="entry name" value="Aminopeptidase_N-like_N_sf"/>
</dbReference>
<comment type="cofactor">
    <cofactor evidence="2">
        <name>Zn(2+)</name>
        <dbReference type="ChEBI" id="CHEBI:29105"/>
    </cofactor>
</comment>
<accession>A0AAU7UEN9</accession>
<comment type="similarity">
    <text evidence="3">Belongs to the peptidase M1 family.</text>
</comment>
<keyword evidence="8" id="KW-0479">Metal-binding</keyword>
<keyword evidence="10" id="KW-0862">Zinc</keyword>
<dbReference type="GO" id="GO:0016020">
    <property type="term" value="C:membrane"/>
    <property type="evidence" value="ECO:0007669"/>
    <property type="project" value="TreeGrafter"/>
</dbReference>
<evidence type="ECO:0000256" key="12">
    <source>
        <dbReference type="SAM" id="SignalP"/>
    </source>
</evidence>
<evidence type="ECO:0000259" key="13">
    <source>
        <dbReference type="Pfam" id="PF01433"/>
    </source>
</evidence>
<name>A0AAU7UEN9_9DEIO</name>
<protein>
    <recommendedName>
        <fullName evidence="5">Aminopeptidase N</fullName>
        <ecNumber evidence="4">3.4.11.2</ecNumber>
    </recommendedName>
</protein>
<dbReference type="InterPro" id="IPR027268">
    <property type="entry name" value="Peptidase_M4/M1_CTD_sf"/>
</dbReference>
<dbReference type="EMBL" id="CP158299">
    <property type="protein sequence ID" value="XBV86383.1"/>
    <property type="molecule type" value="Genomic_DNA"/>
</dbReference>
<keyword evidence="6 15" id="KW-0031">Aminopeptidase</keyword>
<keyword evidence="7" id="KW-0645">Protease</keyword>
<gene>
    <name evidence="15" type="ORF">ABOD76_08740</name>
</gene>
<dbReference type="GO" id="GO:0043171">
    <property type="term" value="P:peptide catabolic process"/>
    <property type="evidence" value="ECO:0007669"/>
    <property type="project" value="TreeGrafter"/>
</dbReference>
<dbReference type="GO" id="GO:0070006">
    <property type="term" value="F:metalloaminopeptidase activity"/>
    <property type="evidence" value="ECO:0007669"/>
    <property type="project" value="TreeGrafter"/>
</dbReference>
<keyword evidence="9 15" id="KW-0378">Hydrolase</keyword>
<evidence type="ECO:0000256" key="11">
    <source>
        <dbReference type="ARBA" id="ARBA00023049"/>
    </source>
</evidence>
<dbReference type="PANTHER" id="PTHR11533:SF174">
    <property type="entry name" value="PUROMYCIN-SENSITIVE AMINOPEPTIDASE-RELATED"/>
    <property type="match status" value="1"/>
</dbReference>
<dbReference type="Pfam" id="PF01433">
    <property type="entry name" value="Peptidase_M1"/>
    <property type="match status" value="1"/>
</dbReference>
<comment type="catalytic activity">
    <reaction evidence="1">
        <text>Release of an N-terminal amino acid, Xaa-|-Yaa- from a peptide, amide or arylamide. Xaa is preferably Ala, but may be most amino acids including Pro (slow action). When a terminal hydrophobic residue is followed by a prolyl residue, the two may be released as an intact Xaa-Pro dipeptide.</text>
        <dbReference type="EC" id="3.4.11.2"/>
    </reaction>
</comment>
<evidence type="ECO:0000256" key="9">
    <source>
        <dbReference type="ARBA" id="ARBA00022801"/>
    </source>
</evidence>
<reference evidence="15" key="1">
    <citation type="submission" date="2024-06" db="EMBL/GenBank/DDBJ databases">
        <title>Draft Genome Sequence of Deinococcus sonorensis Type Strain KR-87, a Biofilm Producing Representative of the Genus Deinococcus.</title>
        <authorList>
            <person name="Boren L.S."/>
            <person name="Grosso R.A."/>
            <person name="Hugenberg-Cox A.N."/>
            <person name="Hill J.T.E."/>
            <person name="Albert C.M."/>
            <person name="Tuohy J.M."/>
        </authorList>
    </citation>
    <scope>NUCLEOTIDE SEQUENCE</scope>
    <source>
        <strain evidence="15">KR-87</strain>
    </source>
</reference>
<evidence type="ECO:0000256" key="6">
    <source>
        <dbReference type="ARBA" id="ARBA00022438"/>
    </source>
</evidence>
<keyword evidence="11" id="KW-0482">Metalloprotease</keyword>
<dbReference type="AlphaFoldDB" id="A0AAU7UEN9"/>
<dbReference type="SUPFAM" id="SSF63737">
    <property type="entry name" value="Leukotriene A4 hydrolase N-terminal domain"/>
    <property type="match status" value="1"/>
</dbReference>
<dbReference type="Pfam" id="PF17900">
    <property type="entry name" value="Peptidase_M1_N"/>
    <property type="match status" value="1"/>
</dbReference>
<dbReference type="EC" id="3.4.11.2" evidence="4"/>
<evidence type="ECO:0000256" key="5">
    <source>
        <dbReference type="ARBA" id="ARBA00015611"/>
    </source>
</evidence>
<dbReference type="SUPFAM" id="SSF55486">
    <property type="entry name" value="Metalloproteases ('zincins'), catalytic domain"/>
    <property type="match status" value="1"/>
</dbReference>
<dbReference type="Gene3D" id="1.10.390.10">
    <property type="entry name" value="Neutral Protease Domain 2"/>
    <property type="match status" value="1"/>
</dbReference>
<dbReference type="GO" id="GO:0008270">
    <property type="term" value="F:zinc ion binding"/>
    <property type="evidence" value="ECO:0007669"/>
    <property type="project" value="InterPro"/>
</dbReference>
<dbReference type="GO" id="GO:0005737">
    <property type="term" value="C:cytoplasm"/>
    <property type="evidence" value="ECO:0007669"/>
    <property type="project" value="TreeGrafter"/>
</dbReference>
<keyword evidence="12" id="KW-0732">Signal</keyword>
<dbReference type="Gene3D" id="2.60.40.1730">
    <property type="entry name" value="tricorn interacting facor f3 domain"/>
    <property type="match status" value="1"/>
</dbReference>
<evidence type="ECO:0000256" key="2">
    <source>
        <dbReference type="ARBA" id="ARBA00001947"/>
    </source>
</evidence>
<feature type="signal peptide" evidence="12">
    <location>
        <begin position="1"/>
        <end position="21"/>
    </location>
</feature>
<dbReference type="InterPro" id="IPR050344">
    <property type="entry name" value="Peptidase_M1_aminopeptidases"/>
</dbReference>
<dbReference type="KEGG" id="dsc:ABOD76_08740"/>
<evidence type="ECO:0000256" key="7">
    <source>
        <dbReference type="ARBA" id="ARBA00022670"/>
    </source>
</evidence>
<dbReference type="InterPro" id="IPR001930">
    <property type="entry name" value="Peptidase_M1"/>
</dbReference>
<dbReference type="PANTHER" id="PTHR11533">
    <property type="entry name" value="PROTEASE M1 ZINC METALLOPROTEASE"/>
    <property type="match status" value="1"/>
</dbReference>
<evidence type="ECO:0000256" key="1">
    <source>
        <dbReference type="ARBA" id="ARBA00000098"/>
    </source>
</evidence>
<evidence type="ECO:0000259" key="14">
    <source>
        <dbReference type="Pfam" id="PF17900"/>
    </source>
</evidence>
<dbReference type="GO" id="GO:0005615">
    <property type="term" value="C:extracellular space"/>
    <property type="evidence" value="ECO:0007669"/>
    <property type="project" value="TreeGrafter"/>
</dbReference>
<dbReference type="GO" id="GO:0006508">
    <property type="term" value="P:proteolysis"/>
    <property type="evidence" value="ECO:0007669"/>
    <property type="project" value="UniProtKB-KW"/>
</dbReference>
<evidence type="ECO:0000256" key="3">
    <source>
        <dbReference type="ARBA" id="ARBA00010136"/>
    </source>
</evidence>
<feature type="chain" id="PRO_5043481928" description="Aminopeptidase N" evidence="12">
    <location>
        <begin position="22"/>
        <end position="464"/>
    </location>
</feature>
<dbReference type="CDD" id="cd09603">
    <property type="entry name" value="M1_APN_like"/>
    <property type="match status" value="1"/>
</dbReference>
<organism evidence="15">
    <name type="scientific">Deinococcus sonorensis KR-87</name>
    <dbReference type="NCBI Taxonomy" id="694439"/>
    <lineage>
        <taxon>Bacteria</taxon>
        <taxon>Thermotogati</taxon>
        <taxon>Deinococcota</taxon>
        <taxon>Deinococci</taxon>
        <taxon>Deinococcales</taxon>
        <taxon>Deinococcaceae</taxon>
        <taxon>Deinococcus</taxon>
    </lineage>
</organism>
<dbReference type="GO" id="GO:0016285">
    <property type="term" value="F:alanyl aminopeptidase activity"/>
    <property type="evidence" value="ECO:0007669"/>
    <property type="project" value="UniProtKB-EC"/>
</dbReference>
<dbReference type="InterPro" id="IPR014782">
    <property type="entry name" value="Peptidase_M1_dom"/>
</dbReference>
<feature type="domain" description="Aminopeptidase N-like N-terminal" evidence="14">
    <location>
        <begin position="45"/>
        <end position="224"/>
    </location>
</feature>
<proteinExistence type="inferred from homology"/>
<dbReference type="GO" id="GO:0042277">
    <property type="term" value="F:peptide binding"/>
    <property type="evidence" value="ECO:0007669"/>
    <property type="project" value="TreeGrafter"/>
</dbReference>